<dbReference type="GO" id="GO:0003677">
    <property type="term" value="F:DNA binding"/>
    <property type="evidence" value="ECO:0007669"/>
    <property type="project" value="UniProtKB-KW"/>
</dbReference>
<evidence type="ECO:0000256" key="3">
    <source>
        <dbReference type="ARBA" id="ARBA00022763"/>
    </source>
</evidence>
<keyword evidence="12" id="KW-1185">Reference proteome</keyword>
<evidence type="ECO:0000313" key="12">
    <source>
        <dbReference type="Proteomes" id="UP000266091"/>
    </source>
</evidence>
<evidence type="ECO:0000256" key="10">
    <source>
        <dbReference type="SAM" id="MobiDB-lite"/>
    </source>
</evidence>
<keyword evidence="2" id="KW-0547">Nucleotide-binding</keyword>
<feature type="region of interest" description="Disordered" evidence="10">
    <location>
        <begin position="1229"/>
        <end position="1254"/>
    </location>
</feature>
<dbReference type="Proteomes" id="UP000266091">
    <property type="component" value="Unassembled WGS sequence"/>
</dbReference>
<name>A0A388SJA9_9BURK</name>
<dbReference type="AlphaFoldDB" id="A0A388SJA9"/>
<dbReference type="GO" id="GO:0004527">
    <property type="term" value="F:exonuclease activity"/>
    <property type="evidence" value="ECO:0007669"/>
    <property type="project" value="UniProtKB-KW"/>
</dbReference>
<evidence type="ECO:0000313" key="11">
    <source>
        <dbReference type="EMBL" id="GBO94834.1"/>
    </source>
</evidence>
<keyword evidence="3" id="KW-0227">DNA damage</keyword>
<keyword evidence="1" id="KW-0540">Nuclease</keyword>
<evidence type="ECO:0000256" key="9">
    <source>
        <dbReference type="ARBA" id="ARBA00023204"/>
    </source>
</evidence>
<dbReference type="GO" id="GO:0005524">
    <property type="term" value="F:ATP binding"/>
    <property type="evidence" value="ECO:0007669"/>
    <property type="project" value="UniProtKB-KW"/>
</dbReference>
<dbReference type="InterPro" id="IPR013986">
    <property type="entry name" value="DExx_box_DNA_helicase_dom_sf"/>
</dbReference>
<dbReference type="InterPro" id="IPR027417">
    <property type="entry name" value="P-loop_NTPase"/>
</dbReference>
<keyword evidence="9" id="KW-0234">DNA repair</keyword>
<dbReference type="PANTHER" id="PTHR30591:SF1">
    <property type="entry name" value="RECBCD ENZYME SUBUNIT RECC"/>
    <property type="match status" value="1"/>
</dbReference>
<dbReference type="GO" id="GO:0006281">
    <property type="term" value="P:DNA repair"/>
    <property type="evidence" value="ECO:0007669"/>
    <property type="project" value="UniProtKB-KW"/>
</dbReference>
<gene>
    <name evidence="11" type="primary">recC</name>
    <name evidence="11" type="ORF">MESMUL_21880</name>
</gene>
<evidence type="ECO:0000256" key="1">
    <source>
        <dbReference type="ARBA" id="ARBA00022722"/>
    </source>
</evidence>
<dbReference type="GO" id="GO:0006310">
    <property type="term" value="P:DNA recombination"/>
    <property type="evidence" value="ECO:0007669"/>
    <property type="project" value="TreeGrafter"/>
</dbReference>
<evidence type="ECO:0000256" key="5">
    <source>
        <dbReference type="ARBA" id="ARBA00022806"/>
    </source>
</evidence>
<proteinExistence type="predicted"/>
<keyword evidence="6" id="KW-0269">Exonuclease</keyword>
<keyword evidence="4" id="KW-0378">Hydrolase</keyword>
<dbReference type="Gene3D" id="3.40.50.300">
    <property type="entry name" value="P-loop containing nucleotide triphosphate hydrolases"/>
    <property type="match status" value="2"/>
</dbReference>
<dbReference type="EMBL" id="BGZJ01000002">
    <property type="protein sequence ID" value="GBO94834.1"/>
    <property type="molecule type" value="Genomic_DNA"/>
</dbReference>
<feature type="region of interest" description="Disordered" evidence="10">
    <location>
        <begin position="328"/>
        <end position="349"/>
    </location>
</feature>
<evidence type="ECO:0000256" key="4">
    <source>
        <dbReference type="ARBA" id="ARBA00022801"/>
    </source>
</evidence>
<evidence type="ECO:0000256" key="6">
    <source>
        <dbReference type="ARBA" id="ARBA00022839"/>
    </source>
</evidence>
<keyword evidence="7" id="KW-0067">ATP-binding</keyword>
<dbReference type="SUPFAM" id="SSF52540">
    <property type="entry name" value="P-loop containing nucleoside triphosphate hydrolases"/>
    <property type="match status" value="2"/>
</dbReference>
<dbReference type="Gene3D" id="1.10.10.160">
    <property type="match status" value="1"/>
</dbReference>
<evidence type="ECO:0000256" key="8">
    <source>
        <dbReference type="ARBA" id="ARBA00023125"/>
    </source>
</evidence>
<keyword evidence="8" id="KW-0238">DNA-binding</keyword>
<dbReference type="PANTHER" id="PTHR30591">
    <property type="entry name" value="RECBCD ENZYME SUBUNIT RECC"/>
    <property type="match status" value="1"/>
</dbReference>
<evidence type="ECO:0000256" key="7">
    <source>
        <dbReference type="ARBA" id="ARBA00022840"/>
    </source>
</evidence>
<organism evidence="11 12">
    <name type="scientific">Mesosutterella multiformis</name>
    <dbReference type="NCBI Taxonomy" id="2259133"/>
    <lineage>
        <taxon>Bacteria</taxon>
        <taxon>Pseudomonadati</taxon>
        <taxon>Pseudomonadota</taxon>
        <taxon>Betaproteobacteria</taxon>
        <taxon>Burkholderiales</taxon>
        <taxon>Sutterellaceae</taxon>
        <taxon>Mesosutterella</taxon>
    </lineage>
</organism>
<dbReference type="Pfam" id="PF04257">
    <property type="entry name" value="Exonuc_V_gamma"/>
    <property type="match status" value="1"/>
</dbReference>
<keyword evidence="5" id="KW-0347">Helicase</keyword>
<comment type="caution">
    <text evidence="11">The sequence shown here is derived from an EMBL/GenBank/DDBJ whole genome shotgun (WGS) entry which is preliminary data.</text>
</comment>
<reference evidence="11 12" key="1">
    <citation type="journal article" date="2018" name="Int. J. Syst. Evol. Microbiol.">
        <title>Mesosutterella multiformis gen. nov., sp. nov., a member of the family Sutterellaceae and Sutterella megalosphaeroides sp. nov., isolated from human faeces.</title>
        <authorList>
            <person name="Sakamoto M."/>
            <person name="Ikeyama N."/>
            <person name="Kunihiro T."/>
            <person name="Iino T."/>
            <person name="Yuki M."/>
            <person name="Ohkuma M."/>
        </authorList>
    </citation>
    <scope>NUCLEOTIDE SEQUENCE [LARGE SCALE GENOMIC DNA]</scope>
    <source>
        <strain evidence="11 12">4NBBH2</strain>
    </source>
</reference>
<accession>A0A388SJA9</accession>
<sequence length="1254" mass="138412">MENENQRGPRFHTFYSNSFEVLEKIFFQMAERDRKRLAKDRNGSAFPGLFTPITVIVPSRAVGNRLSRGYASGSGEGISAGFNFELPGEWLTPFLGAQVGSLAQTPELEWLVWNRLLEDDFLNDPRSENVRHYLTDPLTGNPRAEDDTARMELAVRVSAAFAKYATYRFDWIYRWMTGEGIEHHRVPNLREERERVVFNEHPENAGWEEGLWRWLAEERGTDDRRWHGAGQLLRLAHRLAAPTLVSDDTAPLHIFGLSALPPLMLPFLYQQSYHRSVSLYLMNPSPEYWFDATGAEESGCPWLRRNAGQTRAIVDRLWKFTQASSAPVVEDDVGSPKETEPETHAMPFNPATPIQDAELLSSPEPPFIEADLARISGRPIDQRGTMLDRVHEAVLRNNTAFLEDLDPEELAEWTRPEVGMPSVRIASAPTLAREVEAAADWIYALKAEHPELTSSDFLIATPDLQTAAPVFDAVFSSLPKPIAYGIVGRSLFDSSGAAQAYIALGNFLCGTADINAFSSLISLPAIAENWGFGVEDLGTIRSWLDDAGFRLGISETHIRNLSKLPGNRYIDDGTGCEGTLMRALERLTLAAMAGDEESEQDAWLDVRPKSGGGFSTRVTSRPELFQALVRFADGLDAAERLIFELEDQGTDDWKPVLQMLLDQFFPKGKSWWAAPDLESLRTIVVREAETARDAALRSGRAQPIRIPFPVMWSSVTRRFKSGSVPARPTGAIAISSMDALRGIPFKAICVVGLDAASGFPGTVQLDEFDLMGLPGLKRRGDRDSRRDNRNIFFDLIMSARSWFSVFYAEGPEKERPLPPSEVVTDFRGFLADLEASRALATGTAARNTWDAEVPLARYSRRNFTKDAEAKHLLGSSVDAFDAIREGGGNAASVSFVGTGAALPGYLDLRLPVSDLGDFLSAPENFAMKLVGLRRDDDSGTTAAALGFPNDGLSMWAMRKDVSDAVARGETLENFVAVRELDPAYGTKAVRKTTLPLVSGQHYRAARLVSDLAAGETVTLRPYEMRIDDPRAPSPHWTVEFPEERLYKTPSGRWAAIESFLSDGEKVKALLRAAVRGVRVPDTLTVLLDIKKLSGLNDSKFPSAVAILKGAGLLEKGSEPGGVPDGVTLLYPGTAEQAELVIRTCVMFFDIMKTTAMIPAGSEFESSPFFRGEEGARDKKTSSDLRKKLIKEMESYLRTGSDSREDGAAFNAAGKALALELLARAERLEGKPATDLSEDSPDESPYLPFTTDYIE</sequence>
<dbReference type="GO" id="GO:0140097">
    <property type="term" value="F:catalytic activity, acting on DNA"/>
    <property type="evidence" value="ECO:0007669"/>
    <property type="project" value="UniProtKB-ARBA"/>
</dbReference>
<dbReference type="Gene3D" id="3.40.50.10930">
    <property type="match status" value="1"/>
</dbReference>
<dbReference type="RefSeq" id="WP_116271031.1">
    <property type="nucleotide sequence ID" value="NZ_BGZJ01000002.1"/>
</dbReference>
<dbReference type="GO" id="GO:0004386">
    <property type="term" value="F:helicase activity"/>
    <property type="evidence" value="ECO:0007669"/>
    <property type="project" value="UniProtKB-KW"/>
</dbReference>
<evidence type="ECO:0000256" key="2">
    <source>
        <dbReference type="ARBA" id="ARBA00022741"/>
    </source>
</evidence>
<dbReference type="OrthoDB" id="9762834at2"/>
<feature type="compositionally biased region" description="Basic and acidic residues" evidence="10">
    <location>
        <begin position="334"/>
        <end position="343"/>
    </location>
</feature>
<protein>
    <submittedName>
        <fullName evidence="11">RecBCD enzyme subunit RecC</fullName>
    </submittedName>
</protein>